<dbReference type="InterPro" id="IPR036390">
    <property type="entry name" value="WH_DNA-bd_sf"/>
</dbReference>
<sequence length="149" mass="15956">MSAPTDPDVRELSTLVTGAAERLRAAFNAAAAEQGLTPVQAAALVNLRESAPMRDLARWLACDPSNVTQIVDALERRGLVGRQPSPQDRRVKALVLTDEGRRRQAVLRERGHAQATELFAALGPDERVLLRDLLARLPGGGCGEDCGPA</sequence>
<dbReference type="PROSITE" id="PS50995">
    <property type="entry name" value="HTH_MARR_2"/>
    <property type="match status" value="1"/>
</dbReference>
<dbReference type="RefSeq" id="WP_179769124.1">
    <property type="nucleotide sequence ID" value="NZ_JACCFO010000001.1"/>
</dbReference>
<organism evidence="2 3">
    <name type="scientific">Streptomonospora nanhaiensis</name>
    <dbReference type="NCBI Taxonomy" id="1323731"/>
    <lineage>
        <taxon>Bacteria</taxon>
        <taxon>Bacillati</taxon>
        <taxon>Actinomycetota</taxon>
        <taxon>Actinomycetes</taxon>
        <taxon>Streptosporangiales</taxon>
        <taxon>Nocardiopsidaceae</taxon>
        <taxon>Streptomonospora</taxon>
    </lineage>
</organism>
<proteinExistence type="predicted"/>
<dbReference type="PRINTS" id="PR00598">
    <property type="entry name" value="HTHMARR"/>
</dbReference>
<dbReference type="InterPro" id="IPR000835">
    <property type="entry name" value="HTH_MarR-typ"/>
</dbReference>
<protein>
    <submittedName>
        <fullName evidence="2">DNA-binding MarR family transcriptional regulator</fullName>
    </submittedName>
</protein>
<dbReference type="PANTHER" id="PTHR33164:SF99">
    <property type="entry name" value="MARR FAMILY REGULATORY PROTEIN"/>
    <property type="match status" value="1"/>
</dbReference>
<name>A0A853BRU9_9ACTN</name>
<gene>
    <name evidence="2" type="ORF">HNR12_004140</name>
</gene>
<comment type="caution">
    <text evidence="2">The sequence shown here is derived from an EMBL/GenBank/DDBJ whole genome shotgun (WGS) entry which is preliminary data.</text>
</comment>
<evidence type="ECO:0000313" key="2">
    <source>
        <dbReference type="EMBL" id="NYI97863.1"/>
    </source>
</evidence>
<dbReference type="GO" id="GO:0003700">
    <property type="term" value="F:DNA-binding transcription factor activity"/>
    <property type="evidence" value="ECO:0007669"/>
    <property type="project" value="InterPro"/>
</dbReference>
<evidence type="ECO:0000313" key="3">
    <source>
        <dbReference type="Proteomes" id="UP000575985"/>
    </source>
</evidence>
<dbReference type="EMBL" id="JACCFO010000001">
    <property type="protein sequence ID" value="NYI97863.1"/>
    <property type="molecule type" value="Genomic_DNA"/>
</dbReference>
<dbReference type="Pfam" id="PF01047">
    <property type="entry name" value="MarR"/>
    <property type="match status" value="1"/>
</dbReference>
<dbReference type="InterPro" id="IPR036388">
    <property type="entry name" value="WH-like_DNA-bd_sf"/>
</dbReference>
<dbReference type="AlphaFoldDB" id="A0A853BRU9"/>
<dbReference type="SMART" id="SM00347">
    <property type="entry name" value="HTH_MARR"/>
    <property type="match status" value="1"/>
</dbReference>
<keyword evidence="2" id="KW-0238">DNA-binding</keyword>
<dbReference type="Gene3D" id="1.10.10.10">
    <property type="entry name" value="Winged helix-like DNA-binding domain superfamily/Winged helix DNA-binding domain"/>
    <property type="match status" value="1"/>
</dbReference>
<dbReference type="InterPro" id="IPR039422">
    <property type="entry name" value="MarR/SlyA-like"/>
</dbReference>
<dbReference type="PANTHER" id="PTHR33164">
    <property type="entry name" value="TRANSCRIPTIONAL REGULATOR, MARR FAMILY"/>
    <property type="match status" value="1"/>
</dbReference>
<evidence type="ECO:0000259" key="1">
    <source>
        <dbReference type="PROSITE" id="PS50995"/>
    </source>
</evidence>
<dbReference type="SUPFAM" id="SSF46785">
    <property type="entry name" value="Winged helix' DNA-binding domain"/>
    <property type="match status" value="1"/>
</dbReference>
<feature type="domain" description="HTH marR-type" evidence="1">
    <location>
        <begin position="9"/>
        <end position="139"/>
    </location>
</feature>
<dbReference type="GO" id="GO:0003677">
    <property type="term" value="F:DNA binding"/>
    <property type="evidence" value="ECO:0007669"/>
    <property type="project" value="UniProtKB-KW"/>
</dbReference>
<reference evidence="2 3" key="1">
    <citation type="submission" date="2020-07" db="EMBL/GenBank/DDBJ databases">
        <title>Sequencing the genomes of 1000 actinobacteria strains.</title>
        <authorList>
            <person name="Klenk H.-P."/>
        </authorList>
    </citation>
    <scope>NUCLEOTIDE SEQUENCE [LARGE SCALE GENOMIC DNA]</scope>
    <source>
        <strain evidence="2 3">DSM 45927</strain>
    </source>
</reference>
<accession>A0A853BRU9</accession>
<keyword evidence="3" id="KW-1185">Reference proteome</keyword>
<dbReference type="Proteomes" id="UP000575985">
    <property type="component" value="Unassembled WGS sequence"/>
</dbReference>
<dbReference type="GO" id="GO:0006950">
    <property type="term" value="P:response to stress"/>
    <property type="evidence" value="ECO:0007669"/>
    <property type="project" value="TreeGrafter"/>
</dbReference>